<dbReference type="EMBL" id="FJUX01000056">
    <property type="protein sequence ID" value="CZT02428.1"/>
    <property type="molecule type" value="Genomic_DNA"/>
</dbReference>
<reference evidence="4" key="1">
    <citation type="submission" date="2016-03" db="EMBL/GenBank/DDBJ databases">
        <authorList>
            <person name="Guldener U."/>
        </authorList>
    </citation>
    <scope>NUCLEOTIDE SEQUENCE [LARGE SCALE GENOMIC DNA]</scope>
    <source>
        <strain evidence="4">04CH-RAC-A.6.1</strain>
    </source>
</reference>
<feature type="transmembrane region" description="Helical" evidence="2">
    <location>
        <begin position="27"/>
        <end position="47"/>
    </location>
</feature>
<dbReference type="Proteomes" id="UP000178912">
    <property type="component" value="Unassembled WGS sequence"/>
</dbReference>
<sequence length="163" mass="17524">MPHTGPMCNVRPASGGHVQFKRLRFKAVVKSILVVVMEVMVVVLGSLDTPRLSRQFLLKEHLSPLPLQQLKLSTIPSMASLATKSRSTSSLVPSAQSSTPIPAIGTSPEKTSAIPPTGAIAGGAVAGIGILVIGPLIFCFYQKRRPKESFTTQQWATSYDQQR</sequence>
<keyword evidence="2" id="KW-0472">Membrane</keyword>
<gene>
    <name evidence="3" type="ORF">RAG0_09601</name>
</gene>
<name>A0A1E1KW61_9HELO</name>
<evidence type="ECO:0000313" key="4">
    <source>
        <dbReference type="Proteomes" id="UP000178912"/>
    </source>
</evidence>
<feature type="compositionally biased region" description="Polar residues" evidence="1">
    <location>
        <begin position="90"/>
        <end position="100"/>
    </location>
</feature>
<keyword evidence="4" id="KW-1185">Reference proteome</keyword>
<proteinExistence type="predicted"/>
<evidence type="ECO:0000256" key="2">
    <source>
        <dbReference type="SAM" id="Phobius"/>
    </source>
</evidence>
<evidence type="ECO:0000256" key="1">
    <source>
        <dbReference type="SAM" id="MobiDB-lite"/>
    </source>
</evidence>
<dbReference type="AlphaFoldDB" id="A0A1E1KW61"/>
<keyword evidence="2" id="KW-0812">Transmembrane</keyword>
<protein>
    <submittedName>
        <fullName evidence="3">Uncharacterized protein</fullName>
    </submittedName>
</protein>
<evidence type="ECO:0000313" key="3">
    <source>
        <dbReference type="EMBL" id="CZT02428.1"/>
    </source>
</evidence>
<accession>A0A1E1KW61</accession>
<organism evidence="3 4">
    <name type="scientific">Rhynchosporium agropyri</name>
    <dbReference type="NCBI Taxonomy" id="914238"/>
    <lineage>
        <taxon>Eukaryota</taxon>
        <taxon>Fungi</taxon>
        <taxon>Dikarya</taxon>
        <taxon>Ascomycota</taxon>
        <taxon>Pezizomycotina</taxon>
        <taxon>Leotiomycetes</taxon>
        <taxon>Helotiales</taxon>
        <taxon>Ploettnerulaceae</taxon>
        <taxon>Rhynchosporium</taxon>
    </lineage>
</organism>
<keyword evidence="2" id="KW-1133">Transmembrane helix</keyword>
<feature type="region of interest" description="Disordered" evidence="1">
    <location>
        <begin position="90"/>
        <end position="109"/>
    </location>
</feature>
<feature type="transmembrane region" description="Helical" evidence="2">
    <location>
        <begin position="119"/>
        <end position="141"/>
    </location>
</feature>